<gene>
    <name evidence="2" type="ORF">C8A00DRAFT_31006</name>
</gene>
<reference evidence="2" key="2">
    <citation type="submission" date="2023-05" db="EMBL/GenBank/DDBJ databases">
        <authorList>
            <consortium name="Lawrence Berkeley National Laboratory"/>
            <person name="Steindorff A."/>
            <person name="Hensen N."/>
            <person name="Bonometti L."/>
            <person name="Westerberg I."/>
            <person name="Brannstrom I.O."/>
            <person name="Guillou S."/>
            <person name="Cros-Aarteil S."/>
            <person name="Calhoun S."/>
            <person name="Haridas S."/>
            <person name="Kuo A."/>
            <person name="Mondo S."/>
            <person name="Pangilinan J."/>
            <person name="Riley R."/>
            <person name="Labutti K."/>
            <person name="Andreopoulos B."/>
            <person name="Lipzen A."/>
            <person name="Chen C."/>
            <person name="Yanf M."/>
            <person name="Daum C."/>
            <person name="Ng V."/>
            <person name="Clum A."/>
            <person name="Ohm R."/>
            <person name="Martin F."/>
            <person name="Silar P."/>
            <person name="Natvig D."/>
            <person name="Lalanne C."/>
            <person name="Gautier V."/>
            <person name="Ament-Velasquez S.L."/>
            <person name="Kruys A."/>
            <person name="Hutchinson M.I."/>
            <person name="Powell A.J."/>
            <person name="Barry K."/>
            <person name="Miller A.N."/>
            <person name="Grigoriev I.V."/>
            <person name="Debuchy R."/>
            <person name="Gladieux P."/>
            <person name="Thoren M.H."/>
            <person name="Johannesson H."/>
        </authorList>
    </citation>
    <scope>NUCLEOTIDE SEQUENCE</scope>
    <source>
        <strain evidence="2">CBS 538.74</strain>
    </source>
</reference>
<evidence type="ECO:0000313" key="2">
    <source>
        <dbReference type="EMBL" id="KAK4156197.1"/>
    </source>
</evidence>
<reference evidence="2" key="1">
    <citation type="journal article" date="2023" name="Mol. Phylogenet. Evol.">
        <title>Genome-scale phylogeny and comparative genomics of the fungal order Sordariales.</title>
        <authorList>
            <person name="Hensen N."/>
            <person name="Bonometti L."/>
            <person name="Westerberg I."/>
            <person name="Brannstrom I.O."/>
            <person name="Guillou S."/>
            <person name="Cros-Aarteil S."/>
            <person name="Calhoun S."/>
            <person name="Haridas S."/>
            <person name="Kuo A."/>
            <person name="Mondo S."/>
            <person name="Pangilinan J."/>
            <person name="Riley R."/>
            <person name="LaButti K."/>
            <person name="Andreopoulos B."/>
            <person name="Lipzen A."/>
            <person name="Chen C."/>
            <person name="Yan M."/>
            <person name="Daum C."/>
            <person name="Ng V."/>
            <person name="Clum A."/>
            <person name="Steindorff A."/>
            <person name="Ohm R.A."/>
            <person name="Martin F."/>
            <person name="Silar P."/>
            <person name="Natvig D.O."/>
            <person name="Lalanne C."/>
            <person name="Gautier V."/>
            <person name="Ament-Velasquez S.L."/>
            <person name="Kruys A."/>
            <person name="Hutchinson M.I."/>
            <person name="Powell A.J."/>
            <person name="Barry K."/>
            <person name="Miller A.N."/>
            <person name="Grigoriev I.V."/>
            <person name="Debuchy R."/>
            <person name="Gladieux P."/>
            <person name="Hiltunen Thoren M."/>
            <person name="Johannesson H."/>
        </authorList>
    </citation>
    <scope>NUCLEOTIDE SEQUENCE</scope>
    <source>
        <strain evidence="2">CBS 538.74</strain>
    </source>
</reference>
<feature type="compositionally biased region" description="Polar residues" evidence="1">
    <location>
        <begin position="232"/>
        <end position="279"/>
    </location>
</feature>
<sequence length="354" mass="38151">MAGHGHSSASTEPPWVNLGDGVFAAGNITSSTWTKDFELTNRPTWEDLLEYGRCFYKFIDARWADNFPTERTGSCLVATLCVATQIGEYTVFHSTIPRGAWRKYMSDNGSIEAPLWYAAAHSQPLKGSRNVEIHAEDGVEFLANRKFPRFNNPVIEEPRLIVYGHKGDEVIQQIDLCKKPPKNPDCQRVATLLGIIFPNDKVSADQMDINEARGRRPAATLHITTEEELRNRTGNSERGGSSSTQHYTGGNNGHQGSSRPQAPRLNSGSRHNDLSSLTKGMSALRVGGGGGGSISHDTSQSSRAPPGLQLRPSTTSGGRPPTTSGGRPSTGASAPRISVAPPVPASRNSTGHRG</sequence>
<feature type="compositionally biased region" description="Low complexity" evidence="1">
    <location>
        <begin position="311"/>
        <end position="335"/>
    </location>
</feature>
<evidence type="ECO:0000313" key="3">
    <source>
        <dbReference type="Proteomes" id="UP001302745"/>
    </source>
</evidence>
<dbReference type="EMBL" id="MU856873">
    <property type="protein sequence ID" value="KAK4156197.1"/>
    <property type="molecule type" value="Genomic_DNA"/>
</dbReference>
<feature type="region of interest" description="Disordered" evidence="1">
    <location>
        <begin position="211"/>
        <end position="354"/>
    </location>
</feature>
<name>A0AAN6VQZ9_9PEZI</name>
<comment type="caution">
    <text evidence="2">The sequence shown here is derived from an EMBL/GenBank/DDBJ whole genome shotgun (WGS) entry which is preliminary data.</text>
</comment>
<protein>
    <submittedName>
        <fullName evidence="2">Uncharacterized protein</fullName>
    </submittedName>
</protein>
<keyword evidence="3" id="KW-1185">Reference proteome</keyword>
<dbReference type="Proteomes" id="UP001302745">
    <property type="component" value="Unassembled WGS sequence"/>
</dbReference>
<dbReference type="AlphaFoldDB" id="A0AAN6VQZ9"/>
<proteinExistence type="predicted"/>
<organism evidence="2 3">
    <name type="scientific">Chaetomidium leptoderma</name>
    <dbReference type="NCBI Taxonomy" id="669021"/>
    <lineage>
        <taxon>Eukaryota</taxon>
        <taxon>Fungi</taxon>
        <taxon>Dikarya</taxon>
        <taxon>Ascomycota</taxon>
        <taxon>Pezizomycotina</taxon>
        <taxon>Sordariomycetes</taxon>
        <taxon>Sordariomycetidae</taxon>
        <taxon>Sordariales</taxon>
        <taxon>Chaetomiaceae</taxon>
        <taxon>Chaetomidium</taxon>
    </lineage>
</organism>
<evidence type="ECO:0000256" key="1">
    <source>
        <dbReference type="SAM" id="MobiDB-lite"/>
    </source>
</evidence>
<accession>A0AAN6VQZ9</accession>